<dbReference type="InterPro" id="IPR038508">
    <property type="entry name" value="ArfGAP_dom_sf"/>
</dbReference>
<name>J4DNU9_THEOR</name>
<dbReference type="eggNOG" id="KOG0704">
    <property type="taxonomic scope" value="Eukaryota"/>
</dbReference>
<keyword evidence="4" id="KW-0862">Zinc</keyword>
<dbReference type="Gene3D" id="1.10.220.150">
    <property type="entry name" value="Arf GTPase activating protein"/>
    <property type="match status" value="1"/>
</dbReference>
<dbReference type="Pfam" id="PF01412">
    <property type="entry name" value="ArfGap"/>
    <property type="match status" value="1"/>
</dbReference>
<feature type="region of interest" description="Disordered" evidence="6">
    <location>
        <begin position="133"/>
        <end position="174"/>
    </location>
</feature>
<sequence>MDSLPSLEVDGRGFVSEADRDAFFRHQFAAPENTACFDCGFSNPNWTSLSFSIYLCLNCSGRHRQLGSHISFVRSTDMDRFTRDQLIRLSLGGNGKFNSFLNSENLLKKPLNYTNNRLLAYSAKLDAELSKYTGKRNDNSPAAKNEVSVSNVVDEEASNEGPSEPSVPRAVEGSETLQSVLSSMRDDVEKLLADNNDTFSDLLDFGSVGAREFSLNASANSSIAEVSGDAQGSIARSEAETPEVAENLEAHGPQTHFDFDDVSDFVDFKPESLNKPTTADSLFNLDFVNPKPAFSGAVSGSAASSSPPSSGRLSNVGGSSFGARTDGGSTRGARNKFSSKAHDFDFESFEKQNVLQASFANVTGPAATSAFGGASPGPVSSAFGGASPFGAAAPGGSAVGVTSSAFGSAAVRGSTASFGTKVPVNSPTLSGSSSVPAPASSPDKSFAVNSASSLHVKSASSPLRGPIGFPAASAAAGNVSSSVGEEFALGSRPSVRPDLSQFEGKKSISSDAFFGNTCASAQTNLGHKVSPDTLAFSSDDYFGRPRREAPPVPTIEEQAIQNLNELKDNLVTALNKGSVLLEKAKQWLHTNYY</sequence>
<feature type="compositionally biased region" description="Low complexity" evidence="6">
    <location>
        <begin position="430"/>
        <end position="442"/>
    </location>
</feature>
<dbReference type="PANTHER" id="PTHR45686:SF4">
    <property type="entry name" value="ADP-RIBOSYLATION FACTOR GTPASE ACTIVATING PROTEIN 3, ISOFORM H"/>
    <property type="match status" value="1"/>
</dbReference>
<evidence type="ECO:0000313" key="9">
    <source>
        <dbReference type="Proteomes" id="UP000003786"/>
    </source>
</evidence>
<keyword evidence="2" id="KW-0479">Metal-binding</keyword>
<accession>J4DNU9</accession>
<evidence type="ECO:0000256" key="4">
    <source>
        <dbReference type="ARBA" id="ARBA00022833"/>
    </source>
</evidence>
<dbReference type="GO" id="GO:0000139">
    <property type="term" value="C:Golgi membrane"/>
    <property type="evidence" value="ECO:0007669"/>
    <property type="project" value="GOC"/>
</dbReference>
<dbReference type="GO" id="GO:0005096">
    <property type="term" value="F:GTPase activator activity"/>
    <property type="evidence" value="ECO:0007669"/>
    <property type="project" value="UniProtKB-KW"/>
</dbReference>
<dbReference type="GeneID" id="20713864"/>
<dbReference type="KEGG" id="tot:TOT_010001043"/>
<evidence type="ECO:0000256" key="2">
    <source>
        <dbReference type="ARBA" id="ARBA00022723"/>
    </source>
</evidence>
<feature type="compositionally biased region" description="Low complexity" evidence="6">
    <location>
        <begin position="296"/>
        <end position="311"/>
    </location>
</feature>
<dbReference type="GO" id="GO:0008270">
    <property type="term" value="F:zinc ion binding"/>
    <property type="evidence" value="ECO:0007669"/>
    <property type="project" value="UniProtKB-KW"/>
</dbReference>
<evidence type="ECO:0000259" key="7">
    <source>
        <dbReference type="PROSITE" id="PS50115"/>
    </source>
</evidence>
<dbReference type="AlphaFoldDB" id="J4DNU9"/>
<keyword evidence="3 5" id="KW-0863">Zinc-finger</keyword>
<evidence type="ECO:0000256" key="5">
    <source>
        <dbReference type="PROSITE-ProRule" id="PRU00288"/>
    </source>
</evidence>
<keyword evidence="1" id="KW-0343">GTPase activation</keyword>
<dbReference type="PROSITE" id="PS50115">
    <property type="entry name" value="ARFGAP"/>
    <property type="match status" value="1"/>
</dbReference>
<keyword evidence="9" id="KW-1185">Reference proteome</keyword>
<organism evidence="8 9">
    <name type="scientific">Theileria orientalis strain Shintoku</name>
    <dbReference type="NCBI Taxonomy" id="869250"/>
    <lineage>
        <taxon>Eukaryota</taxon>
        <taxon>Sar</taxon>
        <taxon>Alveolata</taxon>
        <taxon>Apicomplexa</taxon>
        <taxon>Aconoidasida</taxon>
        <taxon>Piroplasmida</taxon>
        <taxon>Theileriidae</taxon>
        <taxon>Theileria</taxon>
    </lineage>
</organism>
<feature type="region of interest" description="Disordered" evidence="6">
    <location>
        <begin position="296"/>
        <end position="336"/>
    </location>
</feature>
<dbReference type="CDD" id="cd08831">
    <property type="entry name" value="ArfGap_ArfGap2_3_like"/>
    <property type="match status" value="1"/>
</dbReference>
<dbReference type="EMBL" id="AP011946">
    <property type="protein sequence ID" value="BAM39589.1"/>
    <property type="molecule type" value="Genomic_DNA"/>
</dbReference>
<dbReference type="VEuPathDB" id="PiroplasmaDB:TOT_010001043"/>
<evidence type="ECO:0000313" key="8">
    <source>
        <dbReference type="EMBL" id="BAM39589.1"/>
    </source>
</evidence>
<feature type="compositionally biased region" description="Polar residues" evidence="6">
    <location>
        <begin position="420"/>
        <end position="429"/>
    </location>
</feature>
<feature type="domain" description="Arf-GAP" evidence="7">
    <location>
        <begin position="21"/>
        <end position="103"/>
    </location>
</feature>
<evidence type="ECO:0000256" key="6">
    <source>
        <dbReference type="SAM" id="MobiDB-lite"/>
    </source>
</evidence>
<protein>
    <submittedName>
        <fullName evidence="8">ADP-ribosylation factor GTPase activating protein</fullName>
    </submittedName>
</protein>
<dbReference type="Proteomes" id="UP000003786">
    <property type="component" value="Chromosome 1"/>
</dbReference>
<dbReference type="OrthoDB" id="10266696at2759"/>
<dbReference type="PRINTS" id="PR00405">
    <property type="entry name" value="REVINTRACTNG"/>
</dbReference>
<dbReference type="PANTHER" id="PTHR45686">
    <property type="entry name" value="ADP-RIBOSYLATION FACTOR GTPASE ACTIVATING PROTEIN 3, ISOFORM H-RELATED"/>
    <property type="match status" value="1"/>
</dbReference>
<proteinExistence type="predicted"/>
<gene>
    <name evidence="8" type="ORF">TOT_010001043</name>
</gene>
<dbReference type="InterPro" id="IPR037278">
    <property type="entry name" value="ARFGAP/RecO"/>
</dbReference>
<dbReference type="RefSeq" id="XP_009689890.1">
    <property type="nucleotide sequence ID" value="XM_009691595.1"/>
</dbReference>
<dbReference type="SMART" id="SM00105">
    <property type="entry name" value="ArfGap"/>
    <property type="match status" value="1"/>
</dbReference>
<dbReference type="SUPFAM" id="SSF57863">
    <property type="entry name" value="ArfGap/RecO-like zinc finger"/>
    <property type="match status" value="1"/>
</dbReference>
<dbReference type="InterPro" id="IPR001164">
    <property type="entry name" value="ArfGAP_dom"/>
</dbReference>
<reference evidence="8 9" key="1">
    <citation type="journal article" date="2012" name="MBio">
        <title>Comparative genome analysis of three eukaryotic parasites with differing abilities to transform leukocytes reveals key mediators of Theileria-induced leukocyte transformation.</title>
        <authorList>
            <person name="Hayashida K."/>
            <person name="Hara Y."/>
            <person name="Abe T."/>
            <person name="Yamasaki C."/>
            <person name="Toyoda A."/>
            <person name="Kosuge T."/>
            <person name="Suzuki Y."/>
            <person name="Sato Y."/>
            <person name="Kawashima S."/>
            <person name="Katayama T."/>
            <person name="Wakaguri H."/>
            <person name="Inoue N."/>
            <person name="Homma K."/>
            <person name="Tada-Umezaki M."/>
            <person name="Yagi Y."/>
            <person name="Fujii Y."/>
            <person name="Habara T."/>
            <person name="Kanehisa M."/>
            <person name="Watanabe H."/>
            <person name="Ito K."/>
            <person name="Gojobori T."/>
            <person name="Sugawara H."/>
            <person name="Imanishi T."/>
            <person name="Weir W."/>
            <person name="Gardner M."/>
            <person name="Pain A."/>
            <person name="Shiels B."/>
            <person name="Hattori M."/>
            <person name="Nene V."/>
            <person name="Sugimoto C."/>
        </authorList>
    </citation>
    <scope>NUCLEOTIDE SEQUENCE [LARGE SCALE GENOMIC DNA]</scope>
    <source>
        <strain evidence="8 9">Shintoku</strain>
    </source>
</reference>
<evidence type="ECO:0000256" key="3">
    <source>
        <dbReference type="ARBA" id="ARBA00022771"/>
    </source>
</evidence>
<dbReference type="GO" id="GO:0048205">
    <property type="term" value="P:COPI coating of Golgi vesicle"/>
    <property type="evidence" value="ECO:0007669"/>
    <property type="project" value="TreeGrafter"/>
</dbReference>
<evidence type="ECO:0000256" key="1">
    <source>
        <dbReference type="ARBA" id="ARBA00022468"/>
    </source>
</evidence>
<dbReference type="STRING" id="869250.J4DNU9"/>
<feature type="region of interest" description="Disordered" evidence="6">
    <location>
        <begin position="420"/>
        <end position="442"/>
    </location>
</feature>